<protein>
    <submittedName>
        <fullName evidence="1">Uncharacterized protein</fullName>
    </submittedName>
</protein>
<evidence type="ECO:0000313" key="1">
    <source>
        <dbReference type="EMBL" id="CAK5099812.1"/>
    </source>
</evidence>
<reference evidence="1" key="1">
    <citation type="submission" date="2023-11" db="EMBL/GenBank/DDBJ databases">
        <authorList>
            <person name="Poullet M."/>
        </authorList>
    </citation>
    <scope>NUCLEOTIDE SEQUENCE</scope>
    <source>
        <strain evidence="1">E1834</strain>
    </source>
</reference>
<name>A0ACB1ARR3_MELEN</name>
<keyword evidence="2" id="KW-1185">Reference proteome</keyword>
<sequence length="256" mass="30468">MVFLVKDEKPEPAQNTPNSEIEKAMEATLMAFDGKSQDKKKIKVEEPKKEEPEDEQEINLKKRQIEIFREMLQEKANDRRINTNMSWEQASKYIQHDVRFKILPKVSEKKQIFSAWKIQRSKDERHERRTAIKKAKENLEEWLMSNVRMKPTLRYHKAEKYFADEHLWRAVSDVERREIFDDVKKAIIKLDAEQKKVTKERNIKTLGDILEGMDAIDHTTTWAQAQRILIENPDFARDTILQGFFFLVLGEDFGFR</sequence>
<evidence type="ECO:0000313" key="2">
    <source>
        <dbReference type="Proteomes" id="UP001497535"/>
    </source>
</evidence>
<dbReference type="Proteomes" id="UP001497535">
    <property type="component" value="Unassembled WGS sequence"/>
</dbReference>
<organism evidence="1 2">
    <name type="scientific">Meloidogyne enterolobii</name>
    <name type="common">Root-knot nematode worm</name>
    <name type="synonym">Meloidogyne mayaguensis</name>
    <dbReference type="NCBI Taxonomy" id="390850"/>
    <lineage>
        <taxon>Eukaryota</taxon>
        <taxon>Metazoa</taxon>
        <taxon>Ecdysozoa</taxon>
        <taxon>Nematoda</taxon>
        <taxon>Chromadorea</taxon>
        <taxon>Rhabditida</taxon>
        <taxon>Tylenchina</taxon>
        <taxon>Tylenchomorpha</taxon>
        <taxon>Tylenchoidea</taxon>
        <taxon>Meloidogynidae</taxon>
        <taxon>Meloidogyninae</taxon>
        <taxon>Meloidogyne</taxon>
    </lineage>
</organism>
<dbReference type="EMBL" id="CAVMJV010000106">
    <property type="protein sequence ID" value="CAK5099812.1"/>
    <property type="molecule type" value="Genomic_DNA"/>
</dbReference>
<comment type="caution">
    <text evidence="1">The sequence shown here is derived from an EMBL/GenBank/DDBJ whole genome shotgun (WGS) entry which is preliminary data.</text>
</comment>
<accession>A0ACB1ARR3</accession>
<gene>
    <name evidence="1" type="ORF">MENTE1834_LOCUS41917</name>
</gene>
<proteinExistence type="predicted"/>